<dbReference type="InterPro" id="IPR005481">
    <property type="entry name" value="BC-like_N"/>
</dbReference>
<evidence type="ECO:0000256" key="4">
    <source>
        <dbReference type="ARBA" id="ARBA00004742"/>
    </source>
</evidence>
<name>A0A7Z7AUD8_9EURY</name>
<keyword evidence="8 17" id="KW-0547">Nucleotide-binding</keyword>
<evidence type="ECO:0000256" key="11">
    <source>
        <dbReference type="ARBA" id="ARBA00023267"/>
    </source>
</evidence>
<dbReference type="FunFam" id="3.30.470.20:FF:000028">
    <property type="entry name" value="Methylcrotonoyl-CoA carboxylase subunit alpha, mitochondrial"/>
    <property type="match status" value="1"/>
</dbReference>
<dbReference type="FunFam" id="3.30.1490.20:FF:000003">
    <property type="entry name" value="acetyl-CoA carboxylase isoform X1"/>
    <property type="match status" value="1"/>
</dbReference>
<evidence type="ECO:0000256" key="17">
    <source>
        <dbReference type="PROSITE-ProRule" id="PRU00409"/>
    </source>
</evidence>
<dbReference type="EMBL" id="FNCA01000001">
    <property type="protein sequence ID" value="SDF29157.1"/>
    <property type="molecule type" value="Genomic_DNA"/>
</dbReference>
<dbReference type="SUPFAM" id="SSF56059">
    <property type="entry name" value="Glutathione synthetase ATP-binding domain-like"/>
    <property type="match status" value="1"/>
</dbReference>
<dbReference type="NCBIfam" id="NF006406">
    <property type="entry name" value="PRK08654.1"/>
    <property type="match status" value="1"/>
</dbReference>
<evidence type="ECO:0000256" key="16">
    <source>
        <dbReference type="ARBA" id="ARBA00079226"/>
    </source>
</evidence>
<dbReference type="OrthoDB" id="31083at2157"/>
<evidence type="ECO:0000259" key="18">
    <source>
        <dbReference type="PROSITE" id="PS50975"/>
    </source>
</evidence>
<keyword evidence="9 17" id="KW-0067">ATP-binding</keyword>
<dbReference type="PROSITE" id="PS00867">
    <property type="entry name" value="CPSASE_2"/>
    <property type="match status" value="1"/>
</dbReference>
<dbReference type="InterPro" id="IPR011761">
    <property type="entry name" value="ATP-grasp"/>
</dbReference>
<evidence type="ECO:0000256" key="8">
    <source>
        <dbReference type="ARBA" id="ARBA00022741"/>
    </source>
</evidence>
<dbReference type="PROSITE" id="PS00866">
    <property type="entry name" value="CPSASE_1"/>
    <property type="match status" value="1"/>
</dbReference>
<keyword evidence="7" id="KW-0436">Ligase</keyword>
<evidence type="ECO:0000256" key="2">
    <source>
        <dbReference type="ARBA" id="ARBA00001941"/>
    </source>
</evidence>
<comment type="cofactor">
    <cofactor evidence="2">
        <name>Co(2+)</name>
        <dbReference type="ChEBI" id="CHEBI:48828"/>
    </cofactor>
</comment>
<dbReference type="GO" id="GO:0006094">
    <property type="term" value="P:gluconeogenesis"/>
    <property type="evidence" value="ECO:0007669"/>
    <property type="project" value="UniProtKB-KW"/>
</dbReference>
<evidence type="ECO:0000256" key="14">
    <source>
        <dbReference type="ARBA" id="ARBA00064342"/>
    </source>
</evidence>
<evidence type="ECO:0000313" key="20">
    <source>
        <dbReference type="EMBL" id="SDF29157.1"/>
    </source>
</evidence>
<keyword evidence="6" id="KW-0312">Gluconeogenesis</keyword>
<dbReference type="InterPro" id="IPR050856">
    <property type="entry name" value="Biotin_carboxylase_complex"/>
</dbReference>
<keyword evidence="21" id="KW-1185">Reference proteome</keyword>
<dbReference type="GO" id="GO:0004736">
    <property type="term" value="F:pyruvate carboxylase activity"/>
    <property type="evidence" value="ECO:0007669"/>
    <property type="project" value="UniProtKB-EC"/>
</dbReference>
<comment type="catalytic activity">
    <reaction evidence="13">
        <text>hydrogencarbonate + pyruvate + ATP = oxaloacetate + ADP + phosphate + H(+)</text>
        <dbReference type="Rhea" id="RHEA:20844"/>
        <dbReference type="ChEBI" id="CHEBI:15361"/>
        <dbReference type="ChEBI" id="CHEBI:15378"/>
        <dbReference type="ChEBI" id="CHEBI:16452"/>
        <dbReference type="ChEBI" id="CHEBI:17544"/>
        <dbReference type="ChEBI" id="CHEBI:30616"/>
        <dbReference type="ChEBI" id="CHEBI:43474"/>
        <dbReference type="ChEBI" id="CHEBI:456216"/>
        <dbReference type="EC" id="6.4.1.1"/>
    </reaction>
</comment>
<evidence type="ECO:0000256" key="5">
    <source>
        <dbReference type="ARBA" id="ARBA00013057"/>
    </source>
</evidence>
<dbReference type="InterPro" id="IPR016185">
    <property type="entry name" value="PreATP-grasp_dom_sf"/>
</dbReference>
<dbReference type="GO" id="GO:0005524">
    <property type="term" value="F:ATP binding"/>
    <property type="evidence" value="ECO:0007669"/>
    <property type="project" value="UniProtKB-UniRule"/>
</dbReference>
<sequence length="493" mass="53951">MFKKVLISNRGEIAIRAMRACRELGVQTVAVHSEADKNALFAKYADEAYNIGPAPSSQSYLNGDRIIEVALECGAEGIHPGYGFLSENAKFARKCEEAGITFIGPSSKAIEQMGSKIAARNTMIEAGVPVVPGTNEAISDPEEAADIADGIGYPVIIKASAGGGGIGMKIVHSRKDFNNALHSIQSVAESAFGDSTVFIEKYVEEPRHIEFQILADKYGDAVYVMERECSIQRRHQKLIEEAPSPVMTPELRQKMGETAVKAAKAIGYENAGTVEFLYSKGDFYFLEVNTRLQVEHTISEMITGIDLAKQQLHIACGEPLPFKQEDITIRGWAIECRINAEDPLNDFAPSPGKIRRYRSAGGPGIRVDSGVHMGYTISPYYDSMISKLCAWGSDRDEAIDRMQRALYEYVVVGVTTNIPFHKAVLRHPAFREGKLTTHFIDDYNIIDDVRKVVEEDSAKGATLASALSNQDQKVAAVTAAVSSYVNAAKKQTK</sequence>
<evidence type="ECO:0000259" key="19">
    <source>
        <dbReference type="PROSITE" id="PS50979"/>
    </source>
</evidence>
<evidence type="ECO:0000313" key="21">
    <source>
        <dbReference type="Proteomes" id="UP000199259"/>
    </source>
</evidence>
<dbReference type="Gene3D" id="3.30.470.20">
    <property type="entry name" value="ATP-grasp fold, B domain"/>
    <property type="match status" value="1"/>
</dbReference>
<evidence type="ECO:0000256" key="9">
    <source>
        <dbReference type="ARBA" id="ARBA00022840"/>
    </source>
</evidence>
<dbReference type="InterPro" id="IPR005479">
    <property type="entry name" value="CPAse_ATP-bd"/>
</dbReference>
<proteinExistence type="predicted"/>
<evidence type="ECO:0000256" key="7">
    <source>
        <dbReference type="ARBA" id="ARBA00022598"/>
    </source>
</evidence>
<dbReference type="SUPFAM" id="SSF52440">
    <property type="entry name" value="PreATP-grasp domain"/>
    <property type="match status" value="1"/>
</dbReference>
<feature type="domain" description="ATP-grasp" evidence="18">
    <location>
        <begin position="120"/>
        <end position="316"/>
    </location>
</feature>
<gene>
    <name evidence="20" type="ORF">SAMN04488589_0249</name>
</gene>
<keyword evidence="11" id="KW-0092">Biotin</keyword>
<dbReference type="NCBIfam" id="TIGR00514">
    <property type="entry name" value="accC"/>
    <property type="match status" value="1"/>
</dbReference>
<keyword evidence="12 20" id="KW-0670">Pyruvate</keyword>
<organism evidence="20 21">
    <name type="scientific">Methanolobus vulcani</name>
    <dbReference type="NCBI Taxonomy" id="38026"/>
    <lineage>
        <taxon>Archaea</taxon>
        <taxon>Methanobacteriati</taxon>
        <taxon>Methanobacteriota</taxon>
        <taxon>Stenosarchaea group</taxon>
        <taxon>Methanomicrobia</taxon>
        <taxon>Methanosarcinales</taxon>
        <taxon>Methanosarcinaceae</taxon>
        <taxon>Methanolobus</taxon>
    </lineage>
</organism>
<evidence type="ECO:0000256" key="1">
    <source>
        <dbReference type="ARBA" id="ARBA00001936"/>
    </source>
</evidence>
<comment type="caution">
    <text evidence="20">The sequence shown here is derived from an EMBL/GenBank/DDBJ whole genome shotgun (WGS) entry which is preliminary data.</text>
</comment>
<accession>A0A7Z7AUD8</accession>
<evidence type="ECO:0000256" key="15">
    <source>
        <dbReference type="ARBA" id="ARBA00073540"/>
    </source>
</evidence>
<evidence type="ECO:0000256" key="12">
    <source>
        <dbReference type="ARBA" id="ARBA00023317"/>
    </source>
</evidence>
<dbReference type="Pfam" id="PF02785">
    <property type="entry name" value="Biotin_carb_C"/>
    <property type="match status" value="1"/>
</dbReference>
<dbReference type="AlphaFoldDB" id="A0A7Z7AUD8"/>
<dbReference type="FunFam" id="3.40.50.20:FF:000010">
    <property type="entry name" value="Propionyl-CoA carboxylase subunit alpha"/>
    <property type="match status" value="1"/>
</dbReference>
<dbReference type="GO" id="GO:0046872">
    <property type="term" value="F:metal ion binding"/>
    <property type="evidence" value="ECO:0007669"/>
    <property type="project" value="InterPro"/>
</dbReference>
<dbReference type="SMART" id="SM00878">
    <property type="entry name" value="Biotin_carb_C"/>
    <property type="match status" value="1"/>
</dbReference>
<dbReference type="Proteomes" id="UP000199259">
    <property type="component" value="Unassembled WGS sequence"/>
</dbReference>
<comment type="pathway">
    <text evidence="4">Carbohydrate biosynthesis; gluconeogenesis.</text>
</comment>
<dbReference type="PANTHER" id="PTHR18866">
    <property type="entry name" value="CARBOXYLASE:PYRUVATE/ACETYL-COA/PROPIONYL-COA CARBOXYLASE"/>
    <property type="match status" value="1"/>
</dbReference>
<reference evidence="20 21" key="1">
    <citation type="submission" date="2016-10" db="EMBL/GenBank/DDBJ databases">
        <authorList>
            <person name="Varghese N."/>
            <person name="Submissions S."/>
        </authorList>
    </citation>
    <scope>NUCLEOTIDE SEQUENCE [LARGE SCALE GENOMIC DNA]</scope>
    <source>
        <strain evidence="20 21">PL 12/M</strain>
    </source>
</reference>
<evidence type="ECO:0000256" key="13">
    <source>
        <dbReference type="ARBA" id="ARBA00049382"/>
    </source>
</evidence>
<dbReference type="Pfam" id="PF00289">
    <property type="entry name" value="Biotin_carb_N"/>
    <property type="match status" value="1"/>
</dbReference>
<comment type="subunit">
    <text evidence="14">Heterooctamer of four A and four B subunits.</text>
</comment>
<comment type="function">
    <text evidence="3">Pyruvate carboxylase catalyzes a 2-step reaction, involving the ATP-dependent carboxylation of the covalently attached biotin in the first step and the transfer of the carboxyl group to pyruvate in the second.</text>
</comment>
<feature type="domain" description="Biotin carboxylation" evidence="19">
    <location>
        <begin position="1"/>
        <end position="445"/>
    </location>
</feature>
<evidence type="ECO:0000256" key="10">
    <source>
        <dbReference type="ARBA" id="ARBA00022842"/>
    </source>
</evidence>
<dbReference type="Pfam" id="PF02786">
    <property type="entry name" value="CPSase_L_D2"/>
    <property type="match status" value="1"/>
</dbReference>
<dbReference type="PROSITE" id="PS50975">
    <property type="entry name" value="ATP_GRASP"/>
    <property type="match status" value="1"/>
</dbReference>
<dbReference type="InterPro" id="IPR004549">
    <property type="entry name" value="Acetyl_CoA_COase_biotin_COase"/>
</dbReference>
<evidence type="ECO:0000256" key="6">
    <source>
        <dbReference type="ARBA" id="ARBA00022432"/>
    </source>
</evidence>
<dbReference type="InterPro" id="IPR011054">
    <property type="entry name" value="Rudment_hybrid_motif"/>
</dbReference>
<keyword evidence="10" id="KW-0460">Magnesium</keyword>
<dbReference type="EC" id="6.4.1.1" evidence="5"/>
<comment type="cofactor">
    <cofactor evidence="1">
        <name>Mn(2+)</name>
        <dbReference type="ChEBI" id="CHEBI:29035"/>
    </cofactor>
</comment>
<dbReference type="InterPro" id="IPR011764">
    <property type="entry name" value="Biotin_carboxylation_dom"/>
</dbReference>
<dbReference type="SUPFAM" id="SSF51246">
    <property type="entry name" value="Rudiment single hybrid motif"/>
    <property type="match status" value="1"/>
</dbReference>
<evidence type="ECO:0000256" key="3">
    <source>
        <dbReference type="ARBA" id="ARBA00002380"/>
    </source>
</evidence>
<dbReference type="RefSeq" id="WP_091707995.1">
    <property type="nucleotide sequence ID" value="NZ_FNCA01000001.1"/>
</dbReference>
<dbReference type="PANTHER" id="PTHR18866:SF33">
    <property type="entry name" value="METHYLCROTONOYL-COA CARBOXYLASE SUBUNIT ALPHA, MITOCHONDRIAL-RELATED"/>
    <property type="match status" value="1"/>
</dbReference>
<dbReference type="PROSITE" id="PS50979">
    <property type="entry name" value="BC"/>
    <property type="match status" value="1"/>
</dbReference>
<protein>
    <recommendedName>
        <fullName evidence="15">Pyruvate carboxylase subunit A</fullName>
        <ecNumber evidence="5">6.4.1.1</ecNumber>
    </recommendedName>
    <alternativeName>
        <fullName evidence="16">Pyruvic carboxylase A</fullName>
    </alternativeName>
</protein>
<dbReference type="InterPro" id="IPR005482">
    <property type="entry name" value="Biotin_COase_C"/>
</dbReference>
<dbReference type="NCBIfam" id="NF006367">
    <property type="entry name" value="PRK08591.1"/>
    <property type="match status" value="1"/>
</dbReference>